<evidence type="ECO:0000256" key="1">
    <source>
        <dbReference type="SAM" id="MobiDB-lite"/>
    </source>
</evidence>
<dbReference type="EMBL" id="RCZM01000001">
    <property type="protein sequence ID" value="TPG19535.1"/>
    <property type="molecule type" value="Genomic_DNA"/>
</dbReference>
<dbReference type="InterPro" id="IPR018247">
    <property type="entry name" value="EF_Hand_1_Ca_BS"/>
</dbReference>
<evidence type="ECO:0000313" key="4">
    <source>
        <dbReference type="EMBL" id="TPG19535.1"/>
    </source>
</evidence>
<dbReference type="PROSITE" id="PS00018">
    <property type="entry name" value="EF_HAND_1"/>
    <property type="match status" value="1"/>
</dbReference>
<feature type="domain" description="Peptidase C14 caspase" evidence="3">
    <location>
        <begin position="4"/>
        <end position="242"/>
    </location>
</feature>
<feature type="transmembrane region" description="Helical" evidence="2">
    <location>
        <begin position="434"/>
        <end position="454"/>
    </location>
</feature>
<comment type="caution">
    <text evidence="4">The sequence shown here is derived from an EMBL/GenBank/DDBJ whole genome shotgun (WGS) entry which is preliminary data.</text>
</comment>
<dbReference type="InterPro" id="IPR052039">
    <property type="entry name" value="Caspase-related_regulators"/>
</dbReference>
<evidence type="ECO:0000313" key="5">
    <source>
        <dbReference type="Proteomes" id="UP000317722"/>
    </source>
</evidence>
<feature type="transmembrane region" description="Helical" evidence="2">
    <location>
        <begin position="741"/>
        <end position="759"/>
    </location>
</feature>
<dbReference type="Gene3D" id="3.40.50.1460">
    <property type="match status" value="1"/>
</dbReference>
<feature type="transmembrane region" description="Helical" evidence="2">
    <location>
        <begin position="584"/>
        <end position="606"/>
    </location>
</feature>
<proteinExistence type="predicted"/>
<feature type="transmembrane region" description="Helical" evidence="2">
    <location>
        <begin position="676"/>
        <end position="695"/>
    </location>
</feature>
<dbReference type="InterPro" id="IPR011600">
    <property type="entry name" value="Pept_C14_caspase"/>
</dbReference>
<dbReference type="OrthoDB" id="491589at2"/>
<keyword evidence="2" id="KW-0472">Membrane</keyword>
<organism evidence="4 5">
    <name type="scientific">Pedococcus bigeumensis</name>
    <dbReference type="NCBI Taxonomy" id="433644"/>
    <lineage>
        <taxon>Bacteria</taxon>
        <taxon>Bacillati</taxon>
        <taxon>Actinomycetota</taxon>
        <taxon>Actinomycetes</taxon>
        <taxon>Micrococcales</taxon>
        <taxon>Intrasporangiaceae</taxon>
        <taxon>Pedococcus</taxon>
    </lineage>
</organism>
<sequence length="833" mass="85688">MDGRRTALIVASDEFEHAGLSRLQAPSADAEALAGVLGDPDIGGFDVRVVHNSPSHTVQARVEDLFAEGRPDDLLLLHFSGHGLKSDSGELFFAATNTRPDRLASTAVSADFVQRCMRGSRARSIVLFLDCCYGGAFSEGVAVRAAGPANVLESFPAGKLGGGRGRAVITASSAMEYAFEGSALASDEQRQPSVFTSAVVEGLRSGAADRDEDGLVSLNELYDYVFDQVRAQNPNQTPSRDIELQGELYVARSHRKRVRAVPLPPDLRAAVQDDNMYTRLGAVGELRARLASADPGVSLGAREALQDVARSDTSYVAEAARDALTAVSAPTGPAHEPTAEAEARPSGIPVTVESGADTLTSRQQPAPAPSDPPEPATSSATPPLGVAPSAHPSAAATAATLLRGQSATRAATTDPATPSAVPEWPHNRVMAGRALLAGGSLVLLSVLLPAFVYGNDVFTFHNWLGVVLVVVGLLCIGTAMSTLTSSMTRRHWPWTVLTMSVVALVTIAVLRVTMDGISTYDIKAGAWVAWAGCLTSTAAGVVAVLGLRGSPAKIAAQNTTSPVIATVAADPGSEPDTTARPRSWFGASLVAMGVLVLAPLVLNVQYDNIGWFVLETSIVRLVTLGLVAVSAGACALFLRGRGPVGLGLAAGAVAPAALGFVGSFADTDVGSMQEGWYVGLVGQSGLAVVGALGFVTVARTPPSALPRPRSGISRGLAWGASVTAAGLLGLSGAQVSHSSSGLATVLLSFAALAIAVPACVERLPVIRAWTLLGWAIGAVGGATTLGSYVEDHSEPTWPIALTLGCLAALIVAALTERPWAVGAHPVGQARPSA</sequence>
<dbReference type="Pfam" id="PF00656">
    <property type="entry name" value="Peptidase_C14"/>
    <property type="match status" value="1"/>
</dbReference>
<evidence type="ECO:0000256" key="2">
    <source>
        <dbReference type="SAM" id="Phobius"/>
    </source>
</evidence>
<dbReference type="SUPFAM" id="SSF52129">
    <property type="entry name" value="Caspase-like"/>
    <property type="match status" value="1"/>
</dbReference>
<feature type="transmembrane region" description="Helical" evidence="2">
    <location>
        <begin position="524"/>
        <end position="547"/>
    </location>
</feature>
<dbReference type="AlphaFoldDB" id="A0A502D153"/>
<feature type="transmembrane region" description="Helical" evidence="2">
    <location>
        <begin position="460"/>
        <end position="480"/>
    </location>
</feature>
<name>A0A502D153_9MICO</name>
<feature type="transmembrane region" description="Helical" evidence="2">
    <location>
        <begin position="492"/>
        <end position="512"/>
    </location>
</feature>
<reference evidence="4 5" key="1">
    <citation type="journal article" date="2019" name="Environ. Microbiol.">
        <title>Species interactions and distinct microbial communities in high Arctic permafrost affected cryosols are associated with the CH4 and CO2 gas fluxes.</title>
        <authorList>
            <person name="Altshuler I."/>
            <person name="Hamel J."/>
            <person name="Turney S."/>
            <person name="Magnuson E."/>
            <person name="Levesque R."/>
            <person name="Greer C."/>
            <person name="Whyte L.G."/>
        </authorList>
    </citation>
    <scope>NUCLEOTIDE SEQUENCE [LARGE SCALE GENOMIC DNA]</scope>
    <source>
        <strain evidence="4 5">S9.3A</strain>
    </source>
</reference>
<dbReference type="InterPro" id="IPR029030">
    <property type="entry name" value="Caspase-like_dom_sf"/>
</dbReference>
<evidence type="ECO:0000259" key="3">
    <source>
        <dbReference type="Pfam" id="PF00656"/>
    </source>
</evidence>
<dbReference type="PANTHER" id="PTHR22576:SF37">
    <property type="entry name" value="MUCOSA-ASSOCIATED LYMPHOID TISSUE LYMPHOMA TRANSLOCATION PROTEIN 1"/>
    <property type="match status" value="1"/>
</dbReference>
<accession>A0A502D153</accession>
<keyword evidence="2" id="KW-0812">Transmembrane</keyword>
<feature type="transmembrane region" description="Helical" evidence="2">
    <location>
        <begin position="716"/>
        <end position="735"/>
    </location>
</feature>
<keyword evidence="2" id="KW-1133">Transmembrane helix</keyword>
<keyword evidence="5" id="KW-1185">Reference proteome</keyword>
<feature type="region of interest" description="Disordered" evidence="1">
    <location>
        <begin position="326"/>
        <end position="392"/>
    </location>
</feature>
<feature type="transmembrane region" description="Helical" evidence="2">
    <location>
        <begin position="771"/>
        <end position="789"/>
    </location>
</feature>
<dbReference type="Proteomes" id="UP000317722">
    <property type="component" value="Unassembled WGS sequence"/>
</dbReference>
<gene>
    <name evidence="4" type="ORF">EAH86_03490</name>
</gene>
<protein>
    <submittedName>
        <fullName evidence="4">Caspase-related protein</fullName>
    </submittedName>
</protein>
<feature type="transmembrane region" description="Helical" evidence="2">
    <location>
        <begin position="645"/>
        <end position="664"/>
    </location>
</feature>
<dbReference type="GO" id="GO:0006508">
    <property type="term" value="P:proteolysis"/>
    <property type="evidence" value="ECO:0007669"/>
    <property type="project" value="InterPro"/>
</dbReference>
<feature type="compositionally biased region" description="Pro residues" evidence="1">
    <location>
        <begin position="366"/>
        <end position="375"/>
    </location>
</feature>
<feature type="transmembrane region" description="Helical" evidence="2">
    <location>
        <begin position="618"/>
        <end position="638"/>
    </location>
</feature>
<dbReference type="PANTHER" id="PTHR22576">
    <property type="entry name" value="MUCOSA ASSOCIATED LYMPHOID TISSUE LYMPHOMA TRANSLOCATION PROTEIN 1/PARACASPASE"/>
    <property type="match status" value="1"/>
</dbReference>
<dbReference type="NCBIfam" id="NF047832">
    <property type="entry name" value="caspase_w_EACC1"/>
    <property type="match status" value="1"/>
</dbReference>
<dbReference type="GO" id="GO:0004197">
    <property type="term" value="F:cysteine-type endopeptidase activity"/>
    <property type="evidence" value="ECO:0007669"/>
    <property type="project" value="InterPro"/>
</dbReference>
<dbReference type="RefSeq" id="WP_140737519.1">
    <property type="nucleotide sequence ID" value="NZ_RCZM01000001.1"/>
</dbReference>
<feature type="transmembrane region" description="Helical" evidence="2">
    <location>
        <begin position="795"/>
        <end position="814"/>
    </location>
</feature>
<feature type="compositionally biased region" description="Low complexity" evidence="1">
    <location>
        <begin position="376"/>
        <end position="392"/>
    </location>
</feature>